<dbReference type="RefSeq" id="WP_132371722.1">
    <property type="nucleotide sequence ID" value="NZ_SMAN01000009.1"/>
</dbReference>
<proteinExistence type="predicted"/>
<protein>
    <submittedName>
        <fullName evidence="2">Uncharacterized protein</fullName>
    </submittedName>
</protein>
<evidence type="ECO:0000313" key="2">
    <source>
        <dbReference type="EMBL" id="TCT22406.1"/>
    </source>
</evidence>
<feature type="transmembrane region" description="Helical" evidence="1">
    <location>
        <begin position="31"/>
        <end position="50"/>
    </location>
</feature>
<feature type="transmembrane region" description="Helical" evidence="1">
    <location>
        <begin position="7"/>
        <end position="25"/>
    </location>
</feature>
<evidence type="ECO:0000313" key="3">
    <source>
        <dbReference type="Proteomes" id="UP000294650"/>
    </source>
</evidence>
<keyword evidence="1" id="KW-0472">Membrane</keyword>
<keyword evidence="1" id="KW-0812">Transmembrane</keyword>
<gene>
    <name evidence="2" type="ORF">EDD68_10952</name>
</gene>
<keyword evidence="1" id="KW-1133">Transmembrane helix</keyword>
<dbReference type="OrthoDB" id="2971431at2"/>
<dbReference type="AlphaFoldDB" id="A0A4R3N350"/>
<reference evidence="2 3" key="1">
    <citation type="submission" date="2019-03" db="EMBL/GenBank/DDBJ databases">
        <title>Genomic Encyclopedia of Type Strains, Phase IV (KMG-IV): sequencing the most valuable type-strain genomes for metagenomic binning, comparative biology and taxonomic classification.</title>
        <authorList>
            <person name="Goeker M."/>
        </authorList>
    </citation>
    <scope>NUCLEOTIDE SEQUENCE [LARGE SCALE GENOMIC DNA]</scope>
    <source>
        <strain evidence="2 3">DSM 25894</strain>
    </source>
</reference>
<dbReference type="Proteomes" id="UP000294650">
    <property type="component" value="Unassembled WGS sequence"/>
</dbReference>
<evidence type="ECO:0000256" key="1">
    <source>
        <dbReference type="SAM" id="Phobius"/>
    </source>
</evidence>
<organism evidence="2 3">
    <name type="scientific">Melghiribacillus thermohalophilus</name>
    <dbReference type="NCBI Taxonomy" id="1324956"/>
    <lineage>
        <taxon>Bacteria</taxon>
        <taxon>Bacillati</taxon>
        <taxon>Bacillota</taxon>
        <taxon>Bacilli</taxon>
        <taxon>Bacillales</taxon>
        <taxon>Bacillaceae</taxon>
        <taxon>Melghiribacillus</taxon>
    </lineage>
</organism>
<sequence length="66" mass="8089">MKQIFPWIMFPIVLVAFMFNLLGLMNLFPRYITLPAFFITLYLFFYSLFYRKVFRGYRSSPRMKKG</sequence>
<comment type="caution">
    <text evidence="2">The sequence shown here is derived from an EMBL/GenBank/DDBJ whole genome shotgun (WGS) entry which is preliminary data.</text>
</comment>
<name>A0A4R3N350_9BACI</name>
<keyword evidence="3" id="KW-1185">Reference proteome</keyword>
<accession>A0A4R3N350</accession>
<dbReference type="EMBL" id="SMAN01000009">
    <property type="protein sequence ID" value="TCT22406.1"/>
    <property type="molecule type" value="Genomic_DNA"/>
</dbReference>